<reference evidence="1" key="1">
    <citation type="journal article" date="2020" name="Stud. Mycol.">
        <title>101 Dothideomycetes genomes: a test case for predicting lifestyles and emergence of pathogens.</title>
        <authorList>
            <person name="Haridas S."/>
            <person name="Albert R."/>
            <person name="Binder M."/>
            <person name="Bloem J."/>
            <person name="Labutti K."/>
            <person name="Salamov A."/>
            <person name="Andreopoulos B."/>
            <person name="Baker S."/>
            <person name="Barry K."/>
            <person name="Bills G."/>
            <person name="Bluhm B."/>
            <person name="Cannon C."/>
            <person name="Castanera R."/>
            <person name="Culley D."/>
            <person name="Daum C."/>
            <person name="Ezra D."/>
            <person name="Gonzalez J."/>
            <person name="Henrissat B."/>
            <person name="Kuo A."/>
            <person name="Liang C."/>
            <person name="Lipzen A."/>
            <person name="Lutzoni F."/>
            <person name="Magnuson J."/>
            <person name="Mondo S."/>
            <person name="Nolan M."/>
            <person name="Ohm R."/>
            <person name="Pangilinan J."/>
            <person name="Park H.-J."/>
            <person name="Ramirez L."/>
            <person name="Alfaro M."/>
            <person name="Sun H."/>
            <person name="Tritt A."/>
            <person name="Yoshinaga Y."/>
            <person name="Zwiers L.-H."/>
            <person name="Turgeon B."/>
            <person name="Goodwin S."/>
            <person name="Spatafora J."/>
            <person name="Crous P."/>
            <person name="Grigoriev I."/>
        </authorList>
    </citation>
    <scope>NUCLEOTIDE SEQUENCE</scope>
    <source>
        <strain evidence="1">CBS 279.74</strain>
    </source>
</reference>
<proteinExistence type="predicted"/>
<sequence>MLFTSSLASKVRNLSYDEKNTPSISATPLMWPAPDPIQNSKGYTAQRPYTPYKWHNSQTSSSQEFQVFGKIYPLLRLRSLRGPLYSAAVTGKLETMKIVLQQFSVNFGFPTGGSDDFEAEVEEHRLERRCIGIFIIRTINRLTCVPKDWKIERYEVAAILFKLM</sequence>
<dbReference type="AlphaFoldDB" id="A0A6G1KSN9"/>
<accession>A0A6G1KSN9</accession>
<evidence type="ECO:0000313" key="2">
    <source>
        <dbReference type="Proteomes" id="UP000799428"/>
    </source>
</evidence>
<protein>
    <submittedName>
        <fullName evidence="1">Uncharacterized protein</fullName>
    </submittedName>
</protein>
<evidence type="ECO:0000313" key="1">
    <source>
        <dbReference type="EMBL" id="KAF2715502.1"/>
    </source>
</evidence>
<keyword evidence="2" id="KW-1185">Reference proteome</keyword>
<dbReference type="Proteomes" id="UP000799428">
    <property type="component" value="Unassembled WGS sequence"/>
</dbReference>
<gene>
    <name evidence="1" type="ORF">K504DRAFT_497376</name>
</gene>
<dbReference type="EMBL" id="MU005764">
    <property type="protein sequence ID" value="KAF2715502.1"/>
    <property type="molecule type" value="Genomic_DNA"/>
</dbReference>
<organism evidence="1 2">
    <name type="scientific">Pleomassaria siparia CBS 279.74</name>
    <dbReference type="NCBI Taxonomy" id="1314801"/>
    <lineage>
        <taxon>Eukaryota</taxon>
        <taxon>Fungi</taxon>
        <taxon>Dikarya</taxon>
        <taxon>Ascomycota</taxon>
        <taxon>Pezizomycotina</taxon>
        <taxon>Dothideomycetes</taxon>
        <taxon>Pleosporomycetidae</taxon>
        <taxon>Pleosporales</taxon>
        <taxon>Pleomassariaceae</taxon>
        <taxon>Pleomassaria</taxon>
    </lineage>
</organism>
<name>A0A6G1KSN9_9PLEO</name>